<reference evidence="8" key="1">
    <citation type="journal article" date="2017" name="Nature">
        <title>Asgard archaea illuminate the origin of eukaryotic cellular complexity.</title>
        <authorList>
            <person name="Zaremba-Niedzwiedzka K."/>
            <person name="Caceres E.F."/>
            <person name="Saw J.H."/>
            <person name="Backstrom D."/>
            <person name="Juzokaite L."/>
            <person name="Vancaester E."/>
            <person name="Seitz K.W."/>
            <person name="Anantharaman K."/>
            <person name="Starnawski P."/>
            <person name="Kjeldsen K.U."/>
            <person name="Scott M.B."/>
            <person name="Nunoura T."/>
            <person name="Banfield J.F."/>
            <person name="Schramm A."/>
            <person name="Baker B.J."/>
            <person name="Spang A."/>
            <person name="Ettema T.J.G."/>
        </authorList>
    </citation>
    <scope>NUCLEOTIDE SEQUENCE</scope>
    <source>
        <strain evidence="8">LCB_4</strain>
    </source>
</reference>
<gene>
    <name evidence="6 8" type="primary">smc</name>
    <name evidence="8" type="ORF">OdinLCB4_005410</name>
</gene>
<organism evidence="8 9">
    <name type="scientific">Odinarchaeota yellowstonii (strain LCB_4)</name>
    <dbReference type="NCBI Taxonomy" id="1841599"/>
    <lineage>
        <taxon>Archaea</taxon>
        <taxon>Promethearchaeati</taxon>
        <taxon>Candidatus Odinarchaeota</taxon>
        <taxon>Candidatus Odinarchaeia</taxon>
        <taxon>Candidatus Odinarchaeales</taxon>
        <taxon>Candidatus Odinarchaeaceae</taxon>
        <taxon>Candidatus Odinarchaeum</taxon>
    </lineage>
</organism>
<dbReference type="GO" id="GO:0007062">
    <property type="term" value="P:sister chromatid cohesion"/>
    <property type="evidence" value="ECO:0007669"/>
    <property type="project" value="InterPro"/>
</dbReference>
<dbReference type="InterPro" id="IPR010935">
    <property type="entry name" value="SMC_hinge"/>
</dbReference>
<dbReference type="NCBIfam" id="TIGR02169">
    <property type="entry name" value="SMC_prok_A"/>
    <property type="match status" value="1"/>
</dbReference>
<dbReference type="PANTHER" id="PTHR43977">
    <property type="entry name" value="STRUCTURAL MAINTENANCE OF CHROMOSOMES PROTEIN 3"/>
    <property type="match status" value="1"/>
</dbReference>
<dbReference type="InterPro" id="IPR003395">
    <property type="entry name" value="RecF/RecN/SMC_N"/>
</dbReference>
<feature type="coiled-coil region" evidence="6">
    <location>
        <begin position="169"/>
        <end position="203"/>
    </location>
</feature>
<evidence type="ECO:0000259" key="7">
    <source>
        <dbReference type="SMART" id="SM00968"/>
    </source>
</evidence>
<name>A0AAF0IA66_ODILC</name>
<dbReference type="PIRSF" id="PIRSF005719">
    <property type="entry name" value="SMC"/>
    <property type="match status" value="1"/>
</dbReference>
<dbReference type="EMBL" id="CP091871">
    <property type="protein sequence ID" value="WEU39908.1"/>
    <property type="molecule type" value="Genomic_DNA"/>
</dbReference>
<dbReference type="GO" id="GO:0005737">
    <property type="term" value="C:cytoplasm"/>
    <property type="evidence" value="ECO:0007669"/>
    <property type="project" value="UniProtKB-SubCell"/>
</dbReference>
<sequence length="1187" mass="136049">MVYIKKLEMKGFKSFGGEKVALNFDKGFTAIVGPNGSGKSNILDALCFVLGHLSAKTLRASAFSDLIYIDKKNQNAAKSATVTLHLDNSDQGIPIDSKNVVITRSIDLDGNGAYILNGQRVTRGQILDILNLAGITPDGYNIVFQGQLAQVVSMTPLERRALIEKIAGIAAYDEKKEKAKEELEKAENNLKQVSVLLDEIKTSKEKLLKDKEDAEKWLKINSEIEKLEASIIFYEIKELNNKIEDSKKRLEEKKIQLEETERAQKNYVEEREHAQRRINEIEDEIREIQEGKLNKLHQQIIESRSEYARLNQELVYNGEALKSAQKEYEKLREEEKFYESRLNEAYNLLEDHNQRRKLLEREVTDLSEEINKISDYIVNVDSNFESYTNKFKKLRDKLNTKEGDLRSLLLENEKIDGEIKALREKLNYYNEIIIKNREGPGSIVKKKGELDSKLDQLKKEVEELNSEKESVENNIAKLNEESKEINNKIQLVKETLIEVKTRIEALKETSGRDSSRNRAVEAILELKKNNSLNGIYGTIAELGSVSADYVKAIEVAAGGRLDYIIVSDDEIAAQCISYLKSKRLGRASFLPLNKIKPSIINLNSKGINAVHALDVVKYNKEFKTAFEYVFGRTYIFKDLPAARAVEEEGLQKVTLDGDLITSTGLMVGGYYHTPIRFTLEEERRVPELEKELKELTSELSSLKERRDQEIGKLNQINLKTRNLDKEYNLLLGQSTTLQSRLCEVEASIQEFQKNISEIEEQIALKEKIKQESITKIESLKKEITVFKKEYDEISLILERSEVANANRKLKSLDEERSKKIATLRELDNQITKLETEINAQIKPKLNELKQSITNLVKKIPELEKNVEEKKKILSTLEQSVKMLESEKQKVSDEIESLQKEKKDLLSKLKIIDEHIINLDKEKNSLNLGIARMIANQEAYIARVNELTIKAKNYEEKNIKLREDLDVEKIKLQISELKQEKTLLEPVNQKAIQEYESVEKRFEDLNSRRMKLIVERDTILKFMDELESEKTKVFMKTYRAIDENFNRIFSQLSPSGEAHLELEDKLHPLLGGVRIKAKPAGREIGYLESMSGGEKSLTALALIFAIQQYQPAPFYVFDEIDSALDNANIVKVAELIKELSKYSQFIVITLRDIMMARADNLFGVTKTNNISKIVSVKLEEGVKYAEQR</sequence>
<dbReference type="Gene3D" id="1.20.5.170">
    <property type="match status" value="1"/>
</dbReference>
<dbReference type="Proteomes" id="UP000186851">
    <property type="component" value="Chromosome"/>
</dbReference>
<keyword evidence="5 6" id="KW-0238">DNA-binding</keyword>
<dbReference type="SUPFAM" id="SSF52540">
    <property type="entry name" value="P-loop containing nucleoside triphosphate hydrolases"/>
    <property type="match status" value="1"/>
</dbReference>
<reference evidence="8" key="2">
    <citation type="journal article" date="2022" name="Nat. Microbiol.">
        <title>A closed Candidatus Odinarchaeum chromosome exposes Asgard archaeal viruses.</title>
        <authorList>
            <person name="Tamarit D."/>
            <person name="Caceres E.F."/>
            <person name="Krupovic M."/>
            <person name="Nijland R."/>
            <person name="Eme L."/>
            <person name="Robinson N.P."/>
            <person name="Ettema T.J.G."/>
        </authorList>
    </citation>
    <scope>NUCLEOTIDE SEQUENCE</scope>
    <source>
        <strain evidence="8">LCB_4</strain>
    </source>
</reference>
<comment type="subcellular location">
    <subcellularLocation>
        <location evidence="6">Cytoplasm</location>
    </subcellularLocation>
</comment>
<dbReference type="GO" id="GO:0007059">
    <property type="term" value="P:chromosome segregation"/>
    <property type="evidence" value="ECO:0007669"/>
    <property type="project" value="UniProtKB-UniRule"/>
</dbReference>
<dbReference type="GO" id="GO:0030261">
    <property type="term" value="P:chromosome condensation"/>
    <property type="evidence" value="ECO:0007669"/>
    <property type="project" value="InterPro"/>
</dbReference>
<evidence type="ECO:0000256" key="6">
    <source>
        <dbReference type="HAMAP-Rule" id="MF_01894"/>
    </source>
</evidence>
<dbReference type="AlphaFoldDB" id="A0AAF0IA66"/>
<dbReference type="InterPro" id="IPR027417">
    <property type="entry name" value="P-loop_NTPase"/>
</dbReference>
<feature type="binding site" evidence="6">
    <location>
        <begin position="34"/>
        <end position="41"/>
    </location>
    <ligand>
        <name>ATP</name>
        <dbReference type="ChEBI" id="CHEBI:30616"/>
    </ligand>
</feature>
<proteinExistence type="inferred from homology"/>
<comment type="domain">
    <text evidence="6">Contains large globular domains required for ATP hydrolysis at each terminus and a third globular domain forming a flexible hinge near the middle of the molecule. These domains are separated by coiled-coil structures.</text>
</comment>
<protein>
    <recommendedName>
        <fullName evidence="6">Chromosome partition protein Smc</fullName>
    </recommendedName>
</protein>
<dbReference type="Gene3D" id="1.10.287.1490">
    <property type="match status" value="1"/>
</dbReference>
<dbReference type="GO" id="GO:0005524">
    <property type="term" value="F:ATP binding"/>
    <property type="evidence" value="ECO:0007669"/>
    <property type="project" value="UniProtKB-UniRule"/>
</dbReference>
<dbReference type="SMART" id="SM00968">
    <property type="entry name" value="SMC_hinge"/>
    <property type="match status" value="1"/>
</dbReference>
<feature type="coiled-coil region" evidence="6">
    <location>
        <begin position="236"/>
        <end position="509"/>
    </location>
</feature>
<evidence type="ECO:0000256" key="2">
    <source>
        <dbReference type="ARBA" id="ARBA00022741"/>
    </source>
</evidence>
<evidence type="ECO:0000256" key="3">
    <source>
        <dbReference type="ARBA" id="ARBA00022840"/>
    </source>
</evidence>
<feature type="coiled-coil region" evidence="6">
    <location>
        <begin position="678"/>
        <end position="712"/>
    </location>
</feature>
<dbReference type="HAMAP" id="MF_01894">
    <property type="entry name" value="Smc_prok"/>
    <property type="match status" value="1"/>
</dbReference>
<accession>A0AAF0IA66</accession>
<comment type="function">
    <text evidence="6">Required for chromosome condensation and partitioning.</text>
</comment>
<keyword evidence="4 6" id="KW-0175">Coiled coil</keyword>
<evidence type="ECO:0000313" key="9">
    <source>
        <dbReference type="Proteomes" id="UP000186851"/>
    </source>
</evidence>
<dbReference type="Gene3D" id="3.40.50.300">
    <property type="entry name" value="P-loop containing nucleotide triphosphate hydrolases"/>
    <property type="match status" value="2"/>
</dbReference>
<dbReference type="KEGG" id="oyw:OdinLCB4_005410"/>
<dbReference type="GO" id="GO:0006260">
    <property type="term" value="P:DNA replication"/>
    <property type="evidence" value="ECO:0007669"/>
    <property type="project" value="UniProtKB-UniRule"/>
</dbReference>
<feature type="coiled-coil region" evidence="6">
    <location>
        <begin position="748"/>
        <end position="1014"/>
    </location>
</feature>
<feature type="domain" description="SMC hinge" evidence="7">
    <location>
        <begin position="533"/>
        <end position="646"/>
    </location>
</feature>
<dbReference type="SUPFAM" id="SSF75553">
    <property type="entry name" value="Smc hinge domain"/>
    <property type="match status" value="1"/>
</dbReference>
<dbReference type="InterPro" id="IPR011890">
    <property type="entry name" value="SMC_prok"/>
</dbReference>
<dbReference type="InterPro" id="IPR024704">
    <property type="entry name" value="SMC"/>
</dbReference>
<dbReference type="GO" id="GO:0003677">
    <property type="term" value="F:DNA binding"/>
    <property type="evidence" value="ECO:0007669"/>
    <property type="project" value="UniProtKB-UniRule"/>
</dbReference>
<dbReference type="InterPro" id="IPR036277">
    <property type="entry name" value="SMC_hinge_sf"/>
</dbReference>
<keyword evidence="2 6" id="KW-0547">Nucleotide-binding</keyword>
<dbReference type="Gene3D" id="3.30.70.1620">
    <property type="match status" value="1"/>
</dbReference>
<keyword evidence="3 6" id="KW-0067">ATP-binding</keyword>
<evidence type="ECO:0000256" key="4">
    <source>
        <dbReference type="ARBA" id="ARBA00023054"/>
    </source>
</evidence>
<comment type="similarity">
    <text evidence="6">Belongs to the SMC family.</text>
</comment>
<dbReference type="GO" id="GO:0016887">
    <property type="term" value="F:ATP hydrolysis activity"/>
    <property type="evidence" value="ECO:0007669"/>
    <property type="project" value="InterPro"/>
</dbReference>
<dbReference type="Pfam" id="PF06470">
    <property type="entry name" value="SMC_hinge"/>
    <property type="match status" value="1"/>
</dbReference>
<comment type="subunit">
    <text evidence="6">Homodimer.</text>
</comment>
<evidence type="ECO:0000256" key="5">
    <source>
        <dbReference type="ARBA" id="ARBA00023125"/>
    </source>
</evidence>
<evidence type="ECO:0000256" key="1">
    <source>
        <dbReference type="ARBA" id="ARBA00022490"/>
    </source>
</evidence>
<dbReference type="GO" id="GO:0005694">
    <property type="term" value="C:chromosome"/>
    <property type="evidence" value="ECO:0007669"/>
    <property type="project" value="InterPro"/>
</dbReference>
<dbReference type="Pfam" id="PF02463">
    <property type="entry name" value="SMC_N"/>
    <property type="match status" value="1"/>
</dbReference>
<keyword evidence="1 6" id="KW-0963">Cytoplasm</keyword>
<dbReference type="Gene3D" id="1.20.1060.20">
    <property type="match status" value="1"/>
</dbReference>
<evidence type="ECO:0000313" key="8">
    <source>
        <dbReference type="EMBL" id="WEU39908.1"/>
    </source>
</evidence>
<dbReference type="NCBIfam" id="TIGR02168">
    <property type="entry name" value="SMC_prok_B"/>
    <property type="match status" value="1"/>
</dbReference>